<dbReference type="OrthoDB" id="10452733at2759"/>
<dbReference type="KEGG" id="pcs:N7525_008202"/>
<keyword evidence="2" id="KW-1185">Reference proteome</keyword>
<dbReference type="EMBL" id="AM920436">
    <property type="protein sequence ID" value="CAP96574.1"/>
    <property type="molecule type" value="Genomic_DNA"/>
</dbReference>
<evidence type="ECO:0000313" key="2">
    <source>
        <dbReference type="Proteomes" id="UP000000724"/>
    </source>
</evidence>
<dbReference type="GeneID" id="8310385"/>
<dbReference type="AlphaFoldDB" id="B6HLQ3"/>
<reference evidence="1 2" key="1">
    <citation type="journal article" date="2008" name="Nat. Biotechnol.">
        <title>Genome sequencing and analysis of the filamentous fungus Penicillium chrysogenum.</title>
        <authorList>
            <person name="van den Berg M.A."/>
            <person name="Albang R."/>
            <person name="Albermann K."/>
            <person name="Badger J.H."/>
            <person name="Daran J.-M."/>
            <person name="Driessen A.J.M."/>
            <person name="Garcia-Estrada C."/>
            <person name="Fedorova N.D."/>
            <person name="Harris D.M."/>
            <person name="Heijne W.H.M."/>
            <person name="Joardar V.S."/>
            <person name="Kiel J.A.K.W."/>
            <person name="Kovalchuk A."/>
            <person name="Martin J.F."/>
            <person name="Nierman W.C."/>
            <person name="Nijland J.G."/>
            <person name="Pronk J.T."/>
            <person name="Roubos J.A."/>
            <person name="van der Klei I.J."/>
            <person name="van Peij N.N.M.E."/>
            <person name="Veenhuis M."/>
            <person name="von Doehren H."/>
            <person name="Wagner C."/>
            <person name="Wortman J.R."/>
            <person name="Bovenberg R.A.L."/>
        </authorList>
    </citation>
    <scope>NUCLEOTIDE SEQUENCE [LARGE SCALE GENOMIC DNA]</scope>
    <source>
        <strain evidence="2">ATCC 28089 / DSM 1075 / NRRL 1951 / Wisconsin 54-1255</strain>
    </source>
</reference>
<dbReference type="VEuPathDB" id="FungiDB:PCH_Pc21g16770"/>
<accession>B6HLQ3</accession>
<proteinExistence type="predicted"/>
<sequence length="104" mass="11659">MRRQLRWELRITASLVYDFIGGPPVRTAALLRYGWTNKKMTQTMQAPMEVNYTVLITQLKTDQPGLAEPSFPFKACRRLISLGNTSHEQSGGEDGMSGLTLVIT</sequence>
<evidence type="ECO:0000313" key="1">
    <source>
        <dbReference type="EMBL" id="CAP96574.1"/>
    </source>
</evidence>
<dbReference type="Proteomes" id="UP000000724">
    <property type="component" value="Contig Pc00c21"/>
</dbReference>
<protein>
    <submittedName>
        <fullName evidence="1">Uncharacterized protein</fullName>
    </submittedName>
</protein>
<gene>
    <name evidence="1" type="ORF">Pc21g16770</name>
    <name evidence="1" type="ORF">PCH_Pc21g16770</name>
</gene>
<name>B6HLQ3_PENRW</name>
<dbReference type="HOGENOM" id="CLU_2250963_0_0_1"/>
<organism evidence="1 2">
    <name type="scientific">Penicillium rubens (strain ATCC 28089 / DSM 1075 / NRRL 1951 / Wisconsin 54-1255)</name>
    <name type="common">Penicillium chrysogenum</name>
    <dbReference type="NCBI Taxonomy" id="500485"/>
    <lineage>
        <taxon>Eukaryota</taxon>
        <taxon>Fungi</taxon>
        <taxon>Dikarya</taxon>
        <taxon>Ascomycota</taxon>
        <taxon>Pezizomycotina</taxon>
        <taxon>Eurotiomycetes</taxon>
        <taxon>Eurotiomycetidae</taxon>
        <taxon>Eurotiales</taxon>
        <taxon>Aspergillaceae</taxon>
        <taxon>Penicillium</taxon>
        <taxon>Penicillium chrysogenum species complex</taxon>
    </lineage>
</organism>